<dbReference type="Proteomes" id="UP000006055">
    <property type="component" value="Chromosome"/>
</dbReference>
<dbReference type="STRING" id="706587.Desti_3325"/>
<proteinExistence type="predicted"/>
<keyword evidence="2" id="KW-1185">Reference proteome</keyword>
<evidence type="ECO:0000313" key="1">
    <source>
        <dbReference type="EMBL" id="AFM25983.1"/>
    </source>
</evidence>
<dbReference type="EMBL" id="CP003360">
    <property type="protein sequence ID" value="AFM25983.1"/>
    <property type="molecule type" value="Genomic_DNA"/>
</dbReference>
<protein>
    <submittedName>
        <fullName evidence="1">Uncharacterized protein</fullName>
    </submittedName>
</protein>
<reference evidence="2" key="1">
    <citation type="submission" date="2012-06" db="EMBL/GenBank/DDBJ databases">
        <title>Complete sequence of chromosome of Desulfomonile tiedjei DSM 6799.</title>
        <authorList>
            <person name="Lucas S."/>
            <person name="Copeland A."/>
            <person name="Lapidus A."/>
            <person name="Glavina del Rio T."/>
            <person name="Dalin E."/>
            <person name="Tice H."/>
            <person name="Bruce D."/>
            <person name="Goodwin L."/>
            <person name="Pitluck S."/>
            <person name="Peters L."/>
            <person name="Ovchinnikova G."/>
            <person name="Zeytun A."/>
            <person name="Lu M."/>
            <person name="Kyrpides N."/>
            <person name="Mavromatis K."/>
            <person name="Ivanova N."/>
            <person name="Brettin T."/>
            <person name="Detter J.C."/>
            <person name="Han C."/>
            <person name="Larimer F."/>
            <person name="Land M."/>
            <person name="Hauser L."/>
            <person name="Markowitz V."/>
            <person name="Cheng J.-F."/>
            <person name="Hugenholtz P."/>
            <person name="Woyke T."/>
            <person name="Wu D."/>
            <person name="Spring S."/>
            <person name="Schroeder M."/>
            <person name="Brambilla E."/>
            <person name="Klenk H.-P."/>
            <person name="Eisen J.A."/>
        </authorList>
    </citation>
    <scope>NUCLEOTIDE SEQUENCE [LARGE SCALE GENOMIC DNA]</scope>
    <source>
        <strain evidence="2">ATCC 49306 / DSM 6799 / DCB-1</strain>
    </source>
</reference>
<dbReference type="KEGG" id="dti:Desti_3325"/>
<dbReference type="AlphaFoldDB" id="I4C8U2"/>
<dbReference type="RefSeq" id="WP_014811117.1">
    <property type="nucleotide sequence ID" value="NC_018025.1"/>
</dbReference>
<evidence type="ECO:0000313" key="2">
    <source>
        <dbReference type="Proteomes" id="UP000006055"/>
    </source>
</evidence>
<accession>I4C8U2</accession>
<organism evidence="1 2">
    <name type="scientific">Desulfomonile tiedjei (strain ATCC 49306 / DSM 6799 / DCB-1)</name>
    <dbReference type="NCBI Taxonomy" id="706587"/>
    <lineage>
        <taxon>Bacteria</taxon>
        <taxon>Pseudomonadati</taxon>
        <taxon>Thermodesulfobacteriota</taxon>
        <taxon>Desulfomonilia</taxon>
        <taxon>Desulfomonilales</taxon>
        <taxon>Desulfomonilaceae</taxon>
        <taxon>Desulfomonile</taxon>
    </lineage>
</organism>
<name>I4C8U2_DESTA</name>
<dbReference type="HOGENOM" id="CLU_2368321_0_0_7"/>
<sequence>MSVFYKEYLLFRDGWDDDSEKEIEDKLVECAASPSWQYQFLPAFVEMLKREQFIKIMECLDRDKNLEFNRGFVAGIDLVLNRLDRIQLKARPRNQ</sequence>
<gene>
    <name evidence="1" type="ordered locus">Desti_3325</name>
</gene>